<evidence type="ECO:0000256" key="2">
    <source>
        <dbReference type="SAM" id="Phobius"/>
    </source>
</evidence>
<dbReference type="GO" id="GO:0005524">
    <property type="term" value="F:ATP binding"/>
    <property type="evidence" value="ECO:0007669"/>
    <property type="project" value="InterPro"/>
</dbReference>
<gene>
    <name evidence="4" type="ORF">Klosneuvirus_6_70</name>
</gene>
<keyword evidence="2" id="KW-0812">Transmembrane</keyword>
<dbReference type="SMART" id="SM00382">
    <property type="entry name" value="AAA"/>
    <property type="match status" value="1"/>
</dbReference>
<dbReference type="SUPFAM" id="SSF52540">
    <property type="entry name" value="P-loop containing nucleoside triphosphate hydrolases"/>
    <property type="match status" value="1"/>
</dbReference>
<dbReference type="GO" id="GO:0016887">
    <property type="term" value="F:ATP hydrolysis activity"/>
    <property type="evidence" value="ECO:0007669"/>
    <property type="project" value="InterPro"/>
</dbReference>
<dbReference type="Pfam" id="PF00004">
    <property type="entry name" value="AAA"/>
    <property type="match status" value="1"/>
</dbReference>
<evidence type="ECO:0000313" key="4">
    <source>
        <dbReference type="EMBL" id="ARF12508.1"/>
    </source>
</evidence>
<accession>A0A1V0SLL1</accession>
<dbReference type="PANTHER" id="PTHR23070">
    <property type="entry name" value="BCS1 AAA-TYPE ATPASE"/>
    <property type="match status" value="1"/>
</dbReference>
<feature type="domain" description="AAA+ ATPase" evidence="3">
    <location>
        <begin position="241"/>
        <end position="376"/>
    </location>
</feature>
<dbReference type="Gene3D" id="3.40.50.300">
    <property type="entry name" value="P-loop containing nucleotide triphosphate hydrolases"/>
    <property type="match status" value="1"/>
</dbReference>
<reference evidence="4" key="1">
    <citation type="journal article" date="2017" name="Science">
        <title>Giant viruses with an expanded complement of translation system components.</title>
        <authorList>
            <person name="Schulz F."/>
            <person name="Yutin N."/>
            <person name="Ivanova N.N."/>
            <person name="Ortega D.R."/>
            <person name="Lee T.K."/>
            <person name="Vierheilig J."/>
            <person name="Daims H."/>
            <person name="Horn M."/>
            <person name="Wagner M."/>
            <person name="Jensen G.J."/>
            <person name="Kyrpides N.C."/>
            <person name="Koonin E.V."/>
            <person name="Woyke T."/>
        </authorList>
    </citation>
    <scope>NUCLEOTIDE SEQUENCE</scope>
    <source>
        <strain evidence="4">KNV1</strain>
    </source>
</reference>
<proteinExistence type="inferred from homology"/>
<evidence type="ECO:0000256" key="1">
    <source>
        <dbReference type="ARBA" id="ARBA00007448"/>
    </source>
</evidence>
<dbReference type="InterPro" id="IPR027417">
    <property type="entry name" value="P-loop_NTPase"/>
</dbReference>
<dbReference type="InterPro" id="IPR003593">
    <property type="entry name" value="AAA+_ATPase"/>
</dbReference>
<feature type="transmembrane region" description="Helical" evidence="2">
    <location>
        <begin position="26"/>
        <end position="46"/>
    </location>
</feature>
<dbReference type="EMBL" id="KY684113">
    <property type="protein sequence ID" value="ARF12508.1"/>
    <property type="molecule type" value="Genomic_DNA"/>
</dbReference>
<keyword evidence="2" id="KW-1133">Transmembrane helix</keyword>
<evidence type="ECO:0000259" key="3">
    <source>
        <dbReference type="SMART" id="SM00382"/>
    </source>
</evidence>
<name>A0A1V0SLL1_9VIRU</name>
<organism evidence="4">
    <name type="scientific">Klosneuvirus KNV1</name>
    <dbReference type="NCBI Taxonomy" id="1977640"/>
    <lineage>
        <taxon>Viruses</taxon>
        <taxon>Varidnaviria</taxon>
        <taxon>Bamfordvirae</taxon>
        <taxon>Nucleocytoviricota</taxon>
        <taxon>Megaviricetes</taxon>
        <taxon>Imitervirales</taxon>
        <taxon>Mimiviridae</taxon>
        <taxon>Klosneuvirinae</taxon>
        <taxon>Klosneuvirus</taxon>
    </lineage>
</organism>
<dbReference type="InterPro" id="IPR050747">
    <property type="entry name" value="Mitochondrial_chaperone_BCS1"/>
</dbReference>
<comment type="similarity">
    <text evidence="1">Belongs to the AAA ATPase family. BCS1 subfamily.</text>
</comment>
<sequence>MDPGHIIVTVLTTTLFSQSDINWHKIGMMLLVSLIMKYYIIIFNKIKSYWKKPINRINIYSEDAEGESNIVYESVIWHLHDKIKSEIILEQNSVNVILTRDRNNLKNIPVYKILNSKDIIDDELKYSFSYDYKKEKNEQSIFYSIAISGNDIDKIKSKLDVIINNYKLYLKQQEENNNFVINGIIIYTNRNKNNSWDSKLITLNKTFDNLFIPVQIKNKIKSSIQHLLYDENYYKKYAIPRKLAILLHGAPGCGKTTLYLTLANEYKMPVYIIKSKEMLEKDIHTIPNNSIIVMEEIDTFGIKNRNNTHPPDNSPQLEVSDEPKKFLRVILGLLDGNYTLPEKSIVIMTTNYLDRLDPAMYRKGRVDYLIELEKPNQETIKSIFEYYYDNVVISDDDLIKLDGKLPTCEYTNSILLNLDNQQDAIINLLKTV</sequence>
<protein>
    <submittedName>
        <fullName evidence="4">AAA family ATPase</fullName>
    </submittedName>
</protein>
<dbReference type="InterPro" id="IPR003959">
    <property type="entry name" value="ATPase_AAA_core"/>
</dbReference>
<keyword evidence="2" id="KW-0472">Membrane</keyword>